<dbReference type="PANTHER" id="PTHR46444">
    <property type="entry name" value="DCD (DEVELOPMENT AND CELL DEATH) DOMAIN PROTEIN-RELATED"/>
    <property type="match status" value="1"/>
</dbReference>
<reference evidence="3" key="2">
    <citation type="submission" date="2023-05" db="EMBL/GenBank/DDBJ databases">
        <authorList>
            <person name="Schelkunov M.I."/>
        </authorList>
    </citation>
    <scope>NUCLEOTIDE SEQUENCE</scope>
    <source>
        <strain evidence="3">Hsosn_3</strain>
        <tissue evidence="3">Leaf</tissue>
    </source>
</reference>
<dbReference type="InterPro" id="IPR013989">
    <property type="entry name" value="Dev_and_cell_death_domain"/>
</dbReference>
<dbReference type="PANTHER" id="PTHR46444:SF9">
    <property type="entry name" value="DCD (DEVELOPMENT AND CELL DEATH) DOMAIN PROTEIN"/>
    <property type="match status" value="1"/>
</dbReference>
<dbReference type="Pfam" id="PF10539">
    <property type="entry name" value="Dev_Cell_Death"/>
    <property type="match status" value="1"/>
</dbReference>
<dbReference type="EMBL" id="JAUIZM010000008">
    <property type="protein sequence ID" value="KAK1368122.1"/>
    <property type="molecule type" value="Genomic_DNA"/>
</dbReference>
<comment type="caution">
    <text evidence="3">The sequence shown here is derived from an EMBL/GenBank/DDBJ whole genome shotgun (WGS) entry which is preliminary data.</text>
</comment>
<dbReference type="Proteomes" id="UP001237642">
    <property type="component" value="Unassembled WGS sequence"/>
</dbReference>
<organism evidence="3 4">
    <name type="scientific">Heracleum sosnowskyi</name>
    <dbReference type="NCBI Taxonomy" id="360622"/>
    <lineage>
        <taxon>Eukaryota</taxon>
        <taxon>Viridiplantae</taxon>
        <taxon>Streptophyta</taxon>
        <taxon>Embryophyta</taxon>
        <taxon>Tracheophyta</taxon>
        <taxon>Spermatophyta</taxon>
        <taxon>Magnoliopsida</taxon>
        <taxon>eudicotyledons</taxon>
        <taxon>Gunneridae</taxon>
        <taxon>Pentapetalae</taxon>
        <taxon>asterids</taxon>
        <taxon>campanulids</taxon>
        <taxon>Apiales</taxon>
        <taxon>Apiaceae</taxon>
        <taxon>Apioideae</taxon>
        <taxon>apioid superclade</taxon>
        <taxon>Tordylieae</taxon>
        <taxon>Tordyliinae</taxon>
        <taxon>Heracleum</taxon>
    </lineage>
</organism>
<dbReference type="SMART" id="SM00767">
    <property type="entry name" value="DCD"/>
    <property type="match status" value="1"/>
</dbReference>
<keyword evidence="4" id="KW-1185">Reference proteome</keyword>
<evidence type="ECO:0000256" key="1">
    <source>
        <dbReference type="SAM" id="MobiDB-lite"/>
    </source>
</evidence>
<feature type="region of interest" description="Disordered" evidence="1">
    <location>
        <begin position="623"/>
        <end position="643"/>
    </location>
</feature>
<proteinExistence type="predicted"/>
<accession>A0AAD8HIU4</accession>
<sequence length="810" mass="90837">MRFDEDHNTVGGLVPKFGAIFMSNGATKKECLKRKIFGLPMAQANFVKQVKSGMILFLFEYEKRELYGVFQATSDGIMNLYPRAFNSSGKQFPAQVQITPIWSCHPLPESVFRDAIKENYYSPNKFNFGLSAKQVRALLHLFNSRRSEGKANFGRNPGMGINSTDFHWTKKRKMDDHGRFPSRDALESEVLDYWPRWHARSADCDGDTLDTINSASDATFLLNSRFSTEEEGNANFGRSHGMGINSPDYHWTKKRNMDDDGKFPSHDASESEVLHSWPPWHATSADCGGNTLGAINSAAEPDSTFLLNRRISTEHIDNSPLGLVGADRESLVVEESFKSVNNNGGGIEPDFLPVFPSYFALSEDIVVANAYRFSKDDGVENACDVESCIRPNFTLGLVSNDAPDRTVPYDPEFPDIQYQCSSQIMDSAQDFSSHQVPDENFLPLSTSECVTHEAPLGSLYSEAPVVKASVFSRLSVAPLKPKKENKSIHNKDDRLSSIDEIMDSLHQAHNRWVKGSVRAKSRYVYVRCEEESKFLNQLQVEQPVVKKEMTADDDCLVEEESDVPKETRVVDFKRRSEKSKYLDEMISNDSAGTTMGRTLKKTVDATDEHLAGKAGKRRKLIRPDFKIEQSHERDDILGKSEGKEKIDEINSQVASGANDCEQNSSLQLGSENQANLPIQNLASSLSSDSSAQVQPSFTSSVAVDPKNLEGEETEDINHQVKFVKKIDITPMPYSRYECISAQGIVRFDTSSLYLSFFPSKYYRIQASVCVWNENLEEGLLLITNSTLPPLLKDKIAMHSRLLLKLVFRVA</sequence>
<name>A0AAD8HIU4_9APIA</name>
<reference evidence="3" key="1">
    <citation type="submission" date="2023-02" db="EMBL/GenBank/DDBJ databases">
        <title>Genome of toxic invasive species Heracleum sosnowskyi carries increased number of genes despite the absence of recent whole-genome duplications.</title>
        <authorList>
            <person name="Schelkunov M."/>
            <person name="Shtratnikova V."/>
            <person name="Makarenko M."/>
            <person name="Klepikova A."/>
            <person name="Omelchenko D."/>
            <person name="Novikova G."/>
            <person name="Obukhova E."/>
            <person name="Bogdanov V."/>
            <person name="Penin A."/>
            <person name="Logacheva M."/>
        </authorList>
    </citation>
    <scope>NUCLEOTIDE SEQUENCE</scope>
    <source>
        <strain evidence="3">Hsosn_3</strain>
        <tissue evidence="3">Leaf</tissue>
    </source>
</reference>
<dbReference type="PROSITE" id="PS51222">
    <property type="entry name" value="DCD"/>
    <property type="match status" value="1"/>
</dbReference>
<protein>
    <recommendedName>
        <fullName evidence="2">DCD domain-containing protein</fullName>
    </recommendedName>
</protein>
<evidence type="ECO:0000259" key="2">
    <source>
        <dbReference type="PROSITE" id="PS51222"/>
    </source>
</evidence>
<dbReference type="AlphaFoldDB" id="A0AAD8HIU4"/>
<gene>
    <name evidence="3" type="ORF">POM88_034214</name>
</gene>
<evidence type="ECO:0000313" key="3">
    <source>
        <dbReference type="EMBL" id="KAK1368122.1"/>
    </source>
</evidence>
<feature type="domain" description="DCD" evidence="2">
    <location>
        <begin position="14"/>
        <end position="144"/>
    </location>
</feature>
<evidence type="ECO:0000313" key="4">
    <source>
        <dbReference type="Proteomes" id="UP001237642"/>
    </source>
</evidence>